<keyword evidence="1" id="KW-0051">Antiviral defense</keyword>
<dbReference type="EMBL" id="JACCFS010000001">
    <property type="protein sequence ID" value="NYJ32858.1"/>
    <property type="molecule type" value="Genomic_DNA"/>
</dbReference>
<evidence type="ECO:0000313" key="4">
    <source>
        <dbReference type="EMBL" id="NYJ32858.1"/>
    </source>
</evidence>
<organism evidence="4 5">
    <name type="scientific">Nocardiopsis aegyptia</name>
    <dbReference type="NCBI Taxonomy" id="220378"/>
    <lineage>
        <taxon>Bacteria</taxon>
        <taxon>Bacillati</taxon>
        <taxon>Actinomycetota</taxon>
        <taxon>Actinomycetes</taxon>
        <taxon>Streptosporangiales</taxon>
        <taxon>Nocardiopsidaceae</taxon>
        <taxon>Nocardiopsis</taxon>
    </lineage>
</organism>
<feature type="domain" description="CRISPR type III-associated protein" evidence="3">
    <location>
        <begin position="8"/>
        <end position="296"/>
    </location>
</feature>
<dbReference type="AlphaFoldDB" id="A0A7Z0EIU1"/>
<dbReference type="InterPro" id="IPR013410">
    <property type="entry name" value="CRISPR-assoc_RAMP_Cmr4"/>
</dbReference>
<sequence>MKNYLLYLYVESPLHAGGSETEGSVDLPIQREAATGYPVVWGQSLKGALRQFARDAGWGDTDKEGALLDEVFGKMAGGDGDPGVNTTAGLLSVGDAQLLALPVPTLRSTFAWATSALALNRLARKHAYAHTGRDLPVVPQVKETEGVCATAEWHDQGQVLGPCLVKVDHPRKGEANRVAAWAELISKEGIGAEPHMAVPAAKFHDDLLVVGADVMSHLVRECTEHSVRIQLDPRTKTVKQGPFTSEYLPAETLLVSALALREDRGNHARHRERLRELLHGAVLQIGGDETLGKGLVWARLVEAPDE</sequence>
<accession>A0A7Z0EIU1</accession>
<proteinExistence type="predicted"/>
<keyword evidence="5" id="KW-1185">Reference proteome</keyword>
<reference evidence="4 5" key="1">
    <citation type="submission" date="2020-07" db="EMBL/GenBank/DDBJ databases">
        <title>Sequencing the genomes of 1000 actinobacteria strains.</title>
        <authorList>
            <person name="Klenk H.-P."/>
        </authorList>
    </citation>
    <scope>NUCLEOTIDE SEQUENCE [LARGE SCALE GENOMIC DNA]</scope>
    <source>
        <strain evidence="4 5">DSM 44442</strain>
    </source>
</reference>
<name>A0A7Z0EIU1_9ACTN</name>
<gene>
    <name evidence="4" type="ORF">HNR10_000739</name>
</gene>
<comment type="subunit">
    <text evidence="2">Part of the Csm effector complex that includes Cas10, Csm2, Csm3, Csm4 and Csm5.</text>
</comment>
<evidence type="ECO:0000313" key="5">
    <source>
        <dbReference type="Proteomes" id="UP000572051"/>
    </source>
</evidence>
<protein>
    <submittedName>
        <fullName evidence="4">CRISPR-associated protein Cmr4</fullName>
    </submittedName>
</protein>
<evidence type="ECO:0000259" key="3">
    <source>
        <dbReference type="Pfam" id="PF03787"/>
    </source>
</evidence>
<dbReference type="GO" id="GO:0051607">
    <property type="term" value="P:defense response to virus"/>
    <property type="evidence" value="ECO:0007669"/>
    <property type="project" value="UniProtKB-KW"/>
</dbReference>
<evidence type="ECO:0000256" key="2">
    <source>
        <dbReference type="ARBA" id="ARBA00093789"/>
    </source>
</evidence>
<dbReference type="InterPro" id="IPR005537">
    <property type="entry name" value="RAMP_III_fam"/>
</dbReference>
<dbReference type="PANTHER" id="PTHR36700">
    <property type="entry name" value="CRISPR SYSTEM CMR SUBUNIT CMR4"/>
    <property type="match status" value="1"/>
</dbReference>
<comment type="caution">
    <text evidence="4">The sequence shown here is derived from an EMBL/GenBank/DDBJ whole genome shotgun (WGS) entry which is preliminary data.</text>
</comment>
<dbReference type="Proteomes" id="UP000572051">
    <property type="component" value="Unassembled WGS sequence"/>
</dbReference>
<dbReference type="PANTHER" id="PTHR36700:SF1">
    <property type="entry name" value="CRISPR SYSTEM CMR SUBUNIT CMR4"/>
    <property type="match status" value="1"/>
</dbReference>
<evidence type="ECO:0000256" key="1">
    <source>
        <dbReference type="ARBA" id="ARBA00023118"/>
    </source>
</evidence>
<dbReference type="Pfam" id="PF03787">
    <property type="entry name" value="RAMPs"/>
    <property type="match status" value="1"/>
</dbReference>
<dbReference type="NCBIfam" id="TIGR02580">
    <property type="entry name" value="cas_RAMP_Cmr4"/>
    <property type="match status" value="1"/>
</dbReference>